<dbReference type="Gene3D" id="2.140.10.30">
    <property type="entry name" value="Dipeptidylpeptidase IV, N-terminal domain"/>
    <property type="match status" value="1"/>
</dbReference>
<dbReference type="AlphaFoldDB" id="A0ABD1DW32"/>
<evidence type="ECO:0000259" key="2">
    <source>
        <dbReference type="Pfam" id="PF00930"/>
    </source>
</evidence>
<feature type="domain" description="Dipeptidylpeptidase IV N-terminal" evidence="2">
    <location>
        <begin position="21"/>
        <end position="64"/>
    </location>
</feature>
<evidence type="ECO:0000256" key="1">
    <source>
        <dbReference type="SAM" id="MobiDB-lite"/>
    </source>
</evidence>
<sequence length="67" mass="7848">MDTSNHHHIHQQHHHHHHSHSLDGTCGTLVPRIVNKVALTSGEWEVLGRNVWVDKKRQLVYFMGLRQ</sequence>
<reference evidence="3 4" key="1">
    <citation type="submission" date="2024-05" db="EMBL/GenBank/DDBJ databases">
        <title>Culex pipiens pipiens assembly and annotation.</title>
        <authorList>
            <person name="Alout H."/>
            <person name="Durand T."/>
        </authorList>
    </citation>
    <scope>NUCLEOTIDE SEQUENCE [LARGE SCALE GENOMIC DNA]</scope>
    <source>
        <strain evidence="3">HA-2024</strain>
        <tissue evidence="3">Whole body</tissue>
    </source>
</reference>
<proteinExistence type="predicted"/>
<feature type="compositionally biased region" description="Basic residues" evidence="1">
    <location>
        <begin position="1"/>
        <end position="19"/>
    </location>
</feature>
<evidence type="ECO:0000313" key="3">
    <source>
        <dbReference type="EMBL" id="KAL1403648.1"/>
    </source>
</evidence>
<dbReference type="InterPro" id="IPR002469">
    <property type="entry name" value="Peptidase_S9B_N"/>
</dbReference>
<name>A0ABD1DW32_CULPP</name>
<dbReference type="EMBL" id="JBEHCU010001276">
    <property type="protein sequence ID" value="KAL1403648.1"/>
    <property type="molecule type" value="Genomic_DNA"/>
</dbReference>
<evidence type="ECO:0000313" key="4">
    <source>
        <dbReference type="Proteomes" id="UP001562425"/>
    </source>
</evidence>
<dbReference type="Proteomes" id="UP001562425">
    <property type="component" value="Unassembled WGS sequence"/>
</dbReference>
<comment type="caution">
    <text evidence="3">The sequence shown here is derived from an EMBL/GenBank/DDBJ whole genome shotgun (WGS) entry which is preliminary data.</text>
</comment>
<feature type="non-terminal residue" evidence="3">
    <location>
        <position position="67"/>
    </location>
</feature>
<organism evidence="3 4">
    <name type="scientific">Culex pipiens pipiens</name>
    <name type="common">Northern house mosquito</name>
    <dbReference type="NCBI Taxonomy" id="38569"/>
    <lineage>
        <taxon>Eukaryota</taxon>
        <taxon>Metazoa</taxon>
        <taxon>Ecdysozoa</taxon>
        <taxon>Arthropoda</taxon>
        <taxon>Hexapoda</taxon>
        <taxon>Insecta</taxon>
        <taxon>Pterygota</taxon>
        <taxon>Neoptera</taxon>
        <taxon>Endopterygota</taxon>
        <taxon>Diptera</taxon>
        <taxon>Nematocera</taxon>
        <taxon>Culicoidea</taxon>
        <taxon>Culicidae</taxon>
        <taxon>Culicinae</taxon>
        <taxon>Culicini</taxon>
        <taxon>Culex</taxon>
        <taxon>Culex</taxon>
    </lineage>
</organism>
<keyword evidence="4" id="KW-1185">Reference proteome</keyword>
<gene>
    <name evidence="3" type="ORF">pipiens_019269</name>
</gene>
<dbReference type="Pfam" id="PF00930">
    <property type="entry name" value="DPPIV_N"/>
    <property type="match status" value="1"/>
</dbReference>
<protein>
    <recommendedName>
        <fullName evidence="2">Dipeptidylpeptidase IV N-terminal domain-containing protein</fullName>
    </recommendedName>
</protein>
<accession>A0ABD1DW32</accession>
<feature type="region of interest" description="Disordered" evidence="1">
    <location>
        <begin position="1"/>
        <end position="23"/>
    </location>
</feature>